<evidence type="ECO:0000313" key="2">
    <source>
        <dbReference type="EMBL" id="VFJ67197.1"/>
    </source>
</evidence>
<dbReference type="AlphaFoldDB" id="A0A450TI00"/>
<reference evidence="1" key="1">
    <citation type="submission" date="2019-02" db="EMBL/GenBank/DDBJ databases">
        <authorList>
            <person name="Gruber-Vodicka R. H."/>
            <person name="Seah K. B. B."/>
        </authorList>
    </citation>
    <scope>NUCLEOTIDE SEQUENCE</scope>
    <source>
        <strain evidence="1">BECK_BZ163</strain>
        <strain evidence="3">BECK_BZ164</strain>
        <strain evidence="2">BECK_BZ165</strain>
    </source>
</reference>
<accession>A0A450TI00</accession>
<organism evidence="1">
    <name type="scientific">Candidatus Kentrum sp. FM</name>
    <dbReference type="NCBI Taxonomy" id="2126340"/>
    <lineage>
        <taxon>Bacteria</taxon>
        <taxon>Pseudomonadati</taxon>
        <taxon>Pseudomonadota</taxon>
        <taxon>Gammaproteobacteria</taxon>
        <taxon>Candidatus Kentrum</taxon>
    </lineage>
</organism>
<gene>
    <name evidence="1" type="ORF">BECKFM1743A_GA0114220_104273</name>
    <name evidence="3" type="ORF">BECKFM1743B_GA0114221_104413</name>
    <name evidence="2" type="ORF">BECKFM1743C_GA0114222_104473</name>
</gene>
<name>A0A450TI00_9GAMM</name>
<protein>
    <submittedName>
        <fullName evidence="1">Uncharacterized protein</fullName>
    </submittedName>
</protein>
<dbReference type="EMBL" id="CAADFA010000447">
    <property type="protein sequence ID" value="VFJ67197.1"/>
    <property type="molecule type" value="Genomic_DNA"/>
</dbReference>
<proteinExistence type="predicted"/>
<sequence>MISVKEYTSLLVLLPSFLRCNDSYFVYFPLGAIRYILFRQSPYNGRIGHIFYLGESKPGIRFYERFRVKEPPHVGWNRRALLTFVFFAI</sequence>
<evidence type="ECO:0000313" key="3">
    <source>
        <dbReference type="EMBL" id="VFK16764.1"/>
    </source>
</evidence>
<dbReference type="EMBL" id="CAADFL010000441">
    <property type="protein sequence ID" value="VFK16764.1"/>
    <property type="molecule type" value="Genomic_DNA"/>
</dbReference>
<evidence type="ECO:0000313" key="1">
    <source>
        <dbReference type="EMBL" id="VFJ66826.1"/>
    </source>
</evidence>
<dbReference type="EMBL" id="CAADEZ010000427">
    <property type="protein sequence ID" value="VFJ66826.1"/>
    <property type="molecule type" value="Genomic_DNA"/>
</dbReference>